<protein>
    <submittedName>
        <fullName evidence="1">Uncharacterized protein</fullName>
    </submittedName>
</protein>
<dbReference type="Proteomes" id="UP001165135">
    <property type="component" value="Unassembled WGS sequence"/>
</dbReference>
<reference evidence="1" key="1">
    <citation type="submission" date="2023-03" db="EMBL/GenBank/DDBJ databases">
        <title>Actinoallomurus iriomotensis NBRC 103681.</title>
        <authorList>
            <person name="Ichikawa N."/>
            <person name="Sato H."/>
            <person name="Tonouchi N."/>
        </authorList>
    </citation>
    <scope>NUCLEOTIDE SEQUENCE</scope>
    <source>
        <strain evidence="1">NBRC 103681</strain>
    </source>
</reference>
<dbReference type="EMBL" id="BSTJ01000009">
    <property type="protein sequence ID" value="GLY78637.1"/>
    <property type="molecule type" value="Genomic_DNA"/>
</dbReference>
<proteinExistence type="predicted"/>
<sequence>MTAEIPTLPKLTTLVSLRSWKRASGPLLQITRPCEAGLVATDESDLVALLHRLDDPEWLEWPSDYSNSKAAASLKRLASGLESAFGTRCPAEGNNQDSSEYGRVEIPATATVHGTRIIVCVSKFEPLALVTAENPGAYLGLDEAQALGDLDGKDLAKVQRAVHDAGFVAVPEELLDRRYDGQSRLFRLGREPHGQPSWWDRFFGFF</sequence>
<gene>
    <name evidence="1" type="ORF">Airi01_069040</name>
</gene>
<name>A0A9W6VTL4_9ACTN</name>
<organism evidence="1 2">
    <name type="scientific">Actinoallomurus iriomotensis</name>
    <dbReference type="NCBI Taxonomy" id="478107"/>
    <lineage>
        <taxon>Bacteria</taxon>
        <taxon>Bacillati</taxon>
        <taxon>Actinomycetota</taxon>
        <taxon>Actinomycetes</taxon>
        <taxon>Streptosporangiales</taxon>
        <taxon>Thermomonosporaceae</taxon>
        <taxon>Actinoallomurus</taxon>
    </lineage>
</organism>
<evidence type="ECO:0000313" key="1">
    <source>
        <dbReference type="EMBL" id="GLY78637.1"/>
    </source>
</evidence>
<accession>A0A9W6VTL4</accession>
<evidence type="ECO:0000313" key="2">
    <source>
        <dbReference type="Proteomes" id="UP001165135"/>
    </source>
</evidence>
<dbReference type="AlphaFoldDB" id="A0A9W6VTL4"/>
<comment type="caution">
    <text evidence="1">The sequence shown here is derived from an EMBL/GenBank/DDBJ whole genome shotgun (WGS) entry which is preliminary data.</text>
</comment>
<dbReference type="RefSeq" id="WP_285629492.1">
    <property type="nucleotide sequence ID" value="NZ_BSTJ01000009.1"/>
</dbReference>